<evidence type="ECO:0000256" key="1">
    <source>
        <dbReference type="ARBA" id="ARBA00004651"/>
    </source>
</evidence>
<dbReference type="PROSITE" id="PS50893">
    <property type="entry name" value="ABC_TRANSPORTER_2"/>
    <property type="match status" value="1"/>
</dbReference>
<evidence type="ECO:0000259" key="11">
    <source>
        <dbReference type="PROSITE" id="PS50893"/>
    </source>
</evidence>
<feature type="domain" description="ABC transporter" evidence="11">
    <location>
        <begin position="349"/>
        <end position="583"/>
    </location>
</feature>
<proteinExistence type="predicted"/>
<feature type="transmembrane region" description="Helical" evidence="10">
    <location>
        <begin position="74"/>
        <end position="94"/>
    </location>
</feature>
<feature type="transmembrane region" description="Helical" evidence="10">
    <location>
        <begin position="29"/>
        <end position="54"/>
    </location>
</feature>
<dbReference type="Proteomes" id="UP001144313">
    <property type="component" value="Unassembled WGS sequence"/>
</dbReference>
<evidence type="ECO:0000256" key="8">
    <source>
        <dbReference type="ARBA" id="ARBA00022989"/>
    </source>
</evidence>
<evidence type="ECO:0000256" key="2">
    <source>
        <dbReference type="ARBA" id="ARBA00022448"/>
    </source>
</evidence>
<dbReference type="Gene3D" id="3.40.50.300">
    <property type="entry name" value="P-loop containing nucleotide triphosphate hydrolases"/>
    <property type="match status" value="1"/>
</dbReference>
<comment type="subcellular location">
    <subcellularLocation>
        <location evidence="1">Cell membrane</location>
        <topology evidence="1">Multi-pass membrane protein</topology>
    </subcellularLocation>
</comment>
<feature type="transmembrane region" description="Helical" evidence="10">
    <location>
        <begin position="259"/>
        <end position="280"/>
    </location>
</feature>
<dbReference type="InterPro" id="IPR036640">
    <property type="entry name" value="ABC1_TM_sf"/>
</dbReference>
<dbReference type="RefSeq" id="WP_270117974.1">
    <property type="nucleotide sequence ID" value="NZ_BAAAOL010000001.1"/>
</dbReference>
<dbReference type="SUPFAM" id="SSF52540">
    <property type="entry name" value="P-loop containing nucleoside triphosphate hydrolases"/>
    <property type="match status" value="1"/>
</dbReference>
<feature type="transmembrane region" description="Helical" evidence="10">
    <location>
        <begin position="286"/>
        <end position="307"/>
    </location>
</feature>
<dbReference type="InterPro" id="IPR003593">
    <property type="entry name" value="AAA+_ATPase"/>
</dbReference>
<dbReference type="PANTHER" id="PTHR43394:SF1">
    <property type="entry name" value="ATP-BINDING CASSETTE SUB-FAMILY B MEMBER 10, MITOCHONDRIAL"/>
    <property type="match status" value="1"/>
</dbReference>
<dbReference type="GO" id="GO:0016887">
    <property type="term" value="F:ATP hydrolysis activity"/>
    <property type="evidence" value="ECO:0007669"/>
    <property type="project" value="InterPro"/>
</dbReference>
<keyword evidence="9 10" id="KW-0472">Membrane</keyword>
<dbReference type="InterPro" id="IPR011527">
    <property type="entry name" value="ABC1_TM_dom"/>
</dbReference>
<keyword evidence="6" id="KW-0547">Nucleotide-binding</keyword>
<evidence type="ECO:0000256" key="9">
    <source>
        <dbReference type="ARBA" id="ARBA00023136"/>
    </source>
</evidence>
<dbReference type="CDD" id="cd07346">
    <property type="entry name" value="ABC_6TM_exporters"/>
    <property type="match status" value="1"/>
</dbReference>
<keyword evidence="8 10" id="KW-1133">Transmembrane helix</keyword>
<gene>
    <name evidence="13" type="ORF">GALLR39Z86_44950</name>
</gene>
<feature type="domain" description="ABC transmembrane type-1" evidence="12">
    <location>
        <begin position="31"/>
        <end position="310"/>
    </location>
</feature>
<evidence type="ECO:0000256" key="6">
    <source>
        <dbReference type="ARBA" id="ARBA00022741"/>
    </source>
</evidence>
<protein>
    <submittedName>
        <fullName evidence="13">Multidrug ABC transporter ATP-binding protein</fullName>
    </submittedName>
</protein>
<dbReference type="InterPro" id="IPR027417">
    <property type="entry name" value="P-loop_NTPase"/>
</dbReference>
<dbReference type="SUPFAM" id="SSF90123">
    <property type="entry name" value="ABC transporter transmembrane region"/>
    <property type="match status" value="1"/>
</dbReference>
<accession>A0A9W6GAX3</accession>
<evidence type="ECO:0000256" key="10">
    <source>
        <dbReference type="SAM" id="Phobius"/>
    </source>
</evidence>
<dbReference type="EMBL" id="BSDT01000001">
    <property type="protein sequence ID" value="GLI44645.1"/>
    <property type="molecule type" value="Genomic_DNA"/>
</dbReference>
<evidence type="ECO:0000256" key="7">
    <source>
        <dbReference type="ARBA" id="ARBA00022840"/>
    </source>
</evidence>
<dbReference type="Pfam" id="PF00664">
    <property type="entry name" value="ABC_membrane"/>
    <property type="match status" value="1"/>
</dbReference>
<dbReference type="InterPro" id="IPR039421">
    <property type="entry name" value="Type_1_exporter"/>
</dbReference>
<keyword evidence="3" id="KW-1003">Cell membrane</keyword>
<evidence type="ECO:0000313" key="13">
    <source>
        <dbReference type="EMBL" id="GLI44645.1"/>
    </source>
</evidence>
<keyword evidence="2" id="KW-0813">Transport</keyword>
<dbReference type="GO" id="GO:0005524">
    <property type="term" value="F:ATP binding"/>
    <property type="evidence" value="ECO:0007669"/>
    <property type="project" value="UniProtKB-KW"/>
</dbReference>
<dbReference type="AlphaFoldDB" id="A0A9W6GAX3"/>
<keyword evidence="4" id="KW-0997">Cell inner membrane</keyword>
<dbReference type="Gene3D" id="1.20.1560.10">
    <property type="entry name" value="ABC transporter type 1, transmembrane domain"/>
    <property type="match status" value="1"/>
</dbReference>
<reference evidence="13" key="1">
    <citation type="submission" date="2022-12" db="EMBL/GenBank/DDBJ databases">
        <title>Reference genome sequencing for broad-spectrum identification of bacterial and archaeal isolates by mass spectrometry.</title>
        <authorList>
            <person name="Sekiguchi Y."/>
            <person name="Tourlousse D.M."/>
        </authorList>
    </citation>
    <scope>NUCLEOTIDE SEQUENCE</scope>
    <source>
        <strain evidence="13">LLR39Z86</strain>
    </source>
</reference>
<dbReference type="SMART" id="SM00382">
    <property type="entry name" value="AAA"/>
    <property type="match status" value="1"/>
</dbReference>
<evidence type="ECO:0000259" key="12">
    <source>
        <dbReference type="PROSITE" id="PS50929"/>
    </source>
</evidence>
<dbReference type="GO" id="GO:0005886">
    <property type="term" value="C:plasma membrane"/>
    <property type="evidence" value="ECO:0007669"/>
    <property type="project" value="UniProtKB-SubCell"/>
</dbReference>
<evidence type="ECO:0000256" key="4">
    <source>
        <dbReference type="ARBA" id="ARBA00022519"/>
    </source>
</evidence>
<comment type="caution">
    <text evidence="13">The sequence shown here is derived from an EMBL/GenBank/DDBJ whole genome shotgun (WGS) entry which is preliminary data.</text>
</comment>
<sequence length="586" mass="62730">MSPATLPIATSAETRRYLRALVGRHRVRFGLVVALIVGAALAGMSTPYIVGLMTDAFATWARGGTAAPGPDLRWQIPLILAAVLAQAVLTWASYRNLAVLSEQIVADVREEFMERTLALPPGQVEAAGTGELLSRTSLDVAQVQHSLVQAAPQFFTGLITVLVYVAGAFFVSPVLGAAILVAVPPMVLVLRWYFKRAFNIFHDVQAAKADLTSAVAETIDGVKTVEALGWQARRVAHTDRAVDRLFGAQMRSMRLRGTLFPVLDFSAFLPCFTALLLGGVLTATGYLTIAQTTTVVLIMQLAVAPAIEMILSLEWVQNGTVSLARLIGVRGEQAAGGDARPNRDEDEIIELKGVHFGYDTEKPVLKGVDFALRRGERLALVGPTGAGKSTLARLMAGIHQPNEGTVRVGGAETREIDETLLRRFVILATQEYHLFNDTLGSNLRLGAPGAGDAQLREALQVVGAGDLPDRLEDGLDTLVGGRDHALTPAEVQQVALARVILAAPEVIVLDEATSMLSPNAASDIEQGLNRILAGRTVVSIAHRLNTAHDADRVAVVEHGRITELGSHDQLIAKGGAYAALWQRWHG</sequence>
<dbReference type="GO" id="GO:0015421">
    <property type="term" value="F:ABC-type oligopeptide transporter activity"/>
    <property type="evidence" value="ECO:0007669"/>
    <property type="project" value="TreeGrafter"/>
</dbReference>
<dbReference type="PANTHER" id="PTHR43394">
    <property type="entry name" value="ATP-DEPENDENT PERMEASE MDL1, MITOCHONDRIAL"/>
    <property type="match status" value="1"/>
</dbReference>
<name>A0A9W6GAX3_9ACTN</name>
<dbReference type="PROSITE" id="PS50929">
    <property type="entry name" value="ABC_TM1F"/>
    <property type="match status" value="1"/>
</dbReference>
<evidence type="ECO:0000256" key="3">
    <source>
        <dbReference type="ARBA" id="ARBA00022475"/>
    </source>
</evidence>
<keyword evidence="14" id="KW-1185">Reference proteome</keyword>
<keyword evidence="7 13" id="KW-0067">ATP-binding</keyword>
<evidence type="ECO:0000256" key="5">
    <source>
        <dbReference type="ARBA" id="ARBA00022692"/>
    </source>
</evidence>
<dbReference type="FunFam" id="3.40.50.300:FF:001001">
    <property type="entry name" value="Multidrug ABC transporter ATP-binding protein"/>
    <property type="match status" value="1"/>
</dbReference>
<organism evidence="13 14">
    <name type="scientific">Glycomyces algeriensis</name>
    <dbReference type="NCBI Taxonomy" id="256037"/>
    <lineage>
        <taxon>Bacteria</taxon>
        <taxon>Bacillati</taxon>
        <taxon>Actinomycetota</taxon>
        <taxon>Actinomycetes</taxon>
        <taxon>Glycomycetales</taxon>
        <taxon>Glycomycetaceae</taxon>
        <taxon>Glycomyces</taxon>
    </lineage>
</organism>
<keyword evidence="5 10" id="KW-0812">Transmembrane</keyword>
<dbReference type="InterPro" id="IPR003439">
    <property type="entry name" value="ABC_transporter-like_ATP-bd"/>
</dbReference>
<evidence type="ECO:0000313" key="14">
    <source>
        <dbReference type="Proteomes" id="UP001144313"/>
    </source>
</evidence>
<dbReference type="Pfam" id="PF00005">
    <property type="entry name" value="ABC_tran"/>
    <property type="match status" value="1"/>
</dbReference>